<dbReference type="InterPro" id="IPR018119">
    <property type="entry name" value="Strictosidine_synth_cons-reg"/>
</dbReference>
<dbReference type="GO" id="GO:0005773">
    <property type="term" value="C:vacuole"/>
    <property type="evidence" value="ECO:0007669"/>
    <property type="project" value="UniProtKB-SubCell"/>
</dbReference>
<keyword evidence="14" id="KW-0812">Transmembrane</keyword>
<evidence type="ECO:0000256" key="4">
    <source>
        <dbReference type="ARBA" id="ARBA00012513"/>
    </source>
</evidence>
<comment type="similarity">
    <text evidence="3">Belongs to the protein kinase superfamily. CAMK Ser/Thr protein kinase family. SNF1 subfamily.</text>
</comment>
<evidence type="ECO:0000256" key="10">
    <source>
        <dbReference type="ARBA" id="ARBA00022840"/>
    </source>
</evidence>
<keyword evidence="9" id="KW-0418">Kinase</keyword>
<dbReference type="PROSITE" id="PS50816">
    <property type="entry name" value="NAF"/>
    <property type="match status" value="1"/>
</dbReference>
<evidence type="ECO:0000313" key="18">
    <source>
        <dbReference type="Proteomes" id="UP001054889"/>
    </source>
</evidence>
<keyword evidence="11" id="KW-0464">Manganese</keyword>
<dbReference type="PROSITE" id="PS00108">
    <property type="entry name" value="PROTEIN_KINASE_ST"/>
    <property type="match status" value="1"/>
</dbReference>
<keyword evidence="7" id="KW-0808">Transferase</keyword>
<feature type="domain" description="Protein kinase" evidence="15">
    <location>
        <begin position="152"/>
        <end position="437"/>
    </location>
</feature>
<evidence type="ECO:0000256" key="3">
    <source>
        <dbReference type="ARBA" id="ARBA00006234"/>
    </source>
</evidence>
<dbReference type="Gene3D" id="1.10.510.10">
    <property type="entry name" value="Transferase(Phosphotransferase) domain 1"/>
    <property type="match status" value="1"/>
</dbReference>
<dbReference type="InterPro" id="IPR011042">
    <property type="entry name" value="6-blade_b-propeller_TolB-like"/>
</dbReference>
<evidence type="ECO:0000256" key="9">
    <source>
        <dbReference type="ARBA" id="ARBA00022777"/>
    </source>
</evidence>
<dbReference type="GO" id="GO:0004674">
    <property type="term" value="F:protein serine/threonine kinase activity"/>
    <property type="evidence" value="ECO:0007669"/>
    <property type="project" value="UniProtKB-KW"/>
</dbReference>
<evidence type="ECO:0000256" key="2">
    <source>
        <dbReference type="ARBA" id="ARBA00004116"/>
    </source>
</evidence>
<dbReference type="EC" id="2.7.11.1" evidence="4"/>
<dbReference type="Gene3D" id="2.120.10.30">
    <property type="entry name" value="TolB, C-terminal domain"/>
    <property type="match status" value="1"/>
</dbReference>
<dbReference type="FunFam" id="1.10.510.10:FF:000571">
    <property type="entry name" value="Maternal embryonic leucine zipper kinase"/>
    <property type="match status" value="1"/>
</dbReference>
<keyword evidence="10" id="KW-0067">ATP-binding</keyword>
<dbReference type="SUPFAM" id="SSF63829">
    <property type="entry name" value="Calcium-dependent phosphotriesterase"/>
    <property type="match status" value="1"/>
</dbReference>
<feature type="compositionally biased region" description="Low complexity" evidence="13">
    <location>
        <begin position="315"/>
        <end position="325"/>
    </location>
</feature>
<evidence type="ECO:0000256" key="13">
    <source>
        <dbReference type="SAM" id="MobiDB-lite"/>
    </source>
</evidence>
<dbReference type="CDD" id="cd12195">
    <property type="entry name" value="CIPK_C"/>
    <property type="match status" value="1"/>
</dbReference>
<keyword evidence="8" id="KW-0547">Nucleotide-binding</keyword>
<feature type="transmembrane region" description="Helical" evidence="14">
    <location>
        <begin position="20"/>
        <end position="42"/>
    </location>
</feature>
<sequence>MLLRITTQCEQPCETDERYVVLAVSRLILLLVPFTIVAHVGLSISKAIDTTMTQHLELYRVDVDEVTGDVYFTSSSTTYTRAQHEMVTRTGDSTGHILMYDSKTNKVIILISNMTYPSGISISADMTYLIIALTANAKSSKCQMKRSLNGLHCLVLRITYRYCGTVYLAHPVGAGDNNPVAVKVIDKAEVARTPGMAPRVLHEIAAMRRLRHPHVLRLHEVLATRAKVFLVMELAPGGDLLSRLASLPPSRNGRRCLPEHAARRAFAQLVDALAHCHARGVAHRDVKPQNVLLDADGNLKLSDFGLAALIPSADPSPNNSPSDSSNSDDSDSGDLLLRTACGTPAYAAPEVLRRRAYDGAKADAWSLGVVLFVMLAGKLPFDDANVAAMCARQRRRDHAPLPDWVSPPERRLVRRLLDPDPSTRLAVADLAAKHPWVIRRSLSVDSRLAGLVAGAPERAAEFRTPAAVNAFDIISMSPGLDLSGLLNTNKGNGDKKRFFMTTASPETTVERLGHAGGKLGYVVMPGTKKGVNDCLTPVGTAMMSVEMSEVAPPLMLVELCIDDGDEERQRFGWEELRQELGDVVRAWHSCQDF</sequence>
<name>A0AAV5CAA1_ELECO</name>
<evidence type="ECO:0000313" key="17">
    <source>
        <dbReference type="EMBL" id="GJM95227.1"/>
    </source>
</evidence>
<dbReference type="Pfam" id="PF03822">
    <property type="entry name" value="NAF"/>
    <property type="match status" value="1"/>
</dbReference>
<comment type="subcellular location">
    <subcellularLocation>
        <location evidence="2">Vacuole</location>
    </subcellularLocation>
</comment>
<dbReference type="InterPro" id="IPR000719">
    <property type="entry name" value="Prot_kinase_dom"/>
</dbReference>
<organism evidence="17 18">
    <name type="scientific">Eleusine coracana subsp. coracana</name>
    <dbReference type="NCBI Taxonomy" id="191504"/>
    <lineage>
        <taxon>Eukaryota</taxon>
        <taxon>Viridiplantae</taxon>
        <taxon>Streptophyta</taxon>
        <taxon>Embryophyta</taxon>
        <taxon>Tracheophyta</taxon>
        <taxon>Spermatophyta</taxon>
        <taxon>Magnoliopsida</taxon>
        <taxon>Liliopsida</taxon>
        <taxon>Poales</taxon>
        <taxon>Poaceae</taxon>
        <taxon>PACMAD clade</taxon>
        <taxon>Chloridoideae</taxon>
        <taxon>Cynodonteae</taxon>
        <taxon>Eleusininae</taxon>
        <taxon>Eleusine</taxon>
    </lineage>
</organism>
<evidence type="ECO:0000256" key="14">
    <source>
        <dbReference type="SAM" id="Phobius"/>
    </source>
</evidence>
<evidence type="ECO:0000259" key="16">
    <source>
        <dbReference type="PROSITE" id="PS50816"/>
    </source>
</evidence>
<feature type="region of interest" description="Disordered" evidence="13">
    <location>
        <begin position="312"/>
        <end position="334"/>
    </location>
</feature>
<evidence type="ECO:0000259" key="15">
    <source>
        <dbReference type="PROSITE" id="PS50011"/>
    </source>
</evidence>
<dbReference type="Pfam" id="PF03088">
    <property type="entry name" value="Str_synth"/>
    <property type="match status" value="1"/>
</dbReference>
<dbReference type="GO" id="GO:0005524">
    <property type="term" value="F:ATP binding"/>
    <property type="evidence" value="ECO:0007669"/>
    <property type="project" value="UniProtKB-KW"/>
</dbReference>
<comment type="caution">
    <text evidence="17">The sequence shown here is derived from an EMBL/GenBank/DDBJ whole genome shotgun (WGS) entry which is preliminary data.</text>
</comment>
<evidence type="ECO:0000256" key="1">
    <source>
        <dbReference type="ARBA" id="ARBA00001936"/>
    </source>
</evidence>
<dbReference type="SMART" id="SM00220">
    <property type="entry name" value="S_TKc"/>
    <property type="match status" value="1"/>
</dbReference>
<dbReference type="Proteomes" id="UP001054889">
    <property type="component" value="Unassembled WGS sequence"/>
</dbReference>
<accession>A0AAV5CAA1</accession>
<keyword evidence="14" id="KW-0472">Membrane</keyword>
<proteinExistence type="inferred from homology"/>
<dbReference type="InterPro" id="IPR018451">
    <property type="entry name" value="NAF/FISL_domain"/>
</dbReference>
<reference evidence="17" key="2">
    <citation type="submission" date="2021-12" db="EMBL/GenBank/DDBJ databases">
        <title>Resequencing data analysis of finger millet.</title>
        <authorList>
            <person name="Hatakeyama M."/>
            <person name="Aluri S."/>
            <person name="Balachadran M.T."/>
            <person name="Sivarajan S.R."/>
            <person name="Poveda L."/>
            <person name="Shimizu-Inatsugi R."/>
            <person name="Schlapbach R."/>
            <person name="Sreeman S.M."/>
            <person name="Shimizu K.K."/>
        </authorList>
    </citation>
    <scope>NUCLEOTIDE SEQUENCE</scope>
</reference>
<evidence type="ECO:0000256" key="7">
    <source>
        <dbReference type="ARBA" id="ARBA00022679"/>
    </source>
</evidence>
<dbReference type="AlphaFoldDB" id="A0AAV5CAA1"/>
<comment type="cofactor">
    <cofactor evidence="1">
        <name>Mn(2+)</name>
        <dbReference type="ChEBI" id="CHEBI:29035"/>
    </cofactor>
</comment>
<keyword evidence="14" id="KW-1133">Transmembrane helix</keyword>
<evidence type="ECO:0000256" key="6">
    <source>
        <dbReference type="ARBA" id="ARBA00022554"/>
    </source>
</evidence>
<dbReference type="PANTHER" id="PTHR43895">
    <property type="entry name" value="CALCIUM/CALMODULIN-DEPENDENT PROTEIN KINASE KINASE-RELATED"/>
    <property type="match status" value="1"/>
</dbReference>
<dbReference type="GO" id="GO:0007165">
    <property type="term" value="P:signal transduction"/>
    <property type="evidence" value="ECO:0007669"/>
    <property type="project" value="InterPro"/>
</dbReference>
<gene>
    <name evidence="17" type="primary">ga11937</name>
    <name evidence="17" type="ORF">PR202_ga11937</name>
</gene>
<dbReference type="PROSITE" id="PS50011">
    <property type="entry name" value="PROTEIN_KINASE_DOM"/>
    <property type="match status" value="1"/>
</dbReference>
<dbReference type="EMBL" id="BQKI01000005">
    <property type="protein sequence ID" value="GJM95227.1"/>
    <property type="molecule type" value="Genomic_DNA"/>
</dbReference>
<comment type="function">
    <text evidence="12">CIPK serine-threonine protein kinases interact with CBL proteins. Binding of a CBL protein to the regulatory NAF domain of CIPK protein lead to the activation of the kinase in a calcium-dependent manner.</text>
</comment>
<dbReference type="Gene3D" id="3.30.310.80">
    <property type="entry name" value="Kinase associated domain 1, KA1"/>
    <property type="match status" value="1"/>
</dbReference>
<feature type="domain" description="NAF" evidence="16">
    <location>
        <begin position="463"/>
        <end position="487"/>
    </location>
</feature>
<keyword evidence="6" id="KW-0926">Vacuole</keyword>
<evidence type="ECO:0000256" key="12">
    <source>
        <dbReference type="ARBA" id="ARBA00058225"/>
    </source>
</evidence>
<dbReference type="Pfam" id="PF00069">
    <property type="entry name" value="Pkinase"/>
    <property type="match status" value="1"/>
</dbReference>
<evidence type="ECO:0000256" key="5">
    <source>
        <dbReference type="ARBA" id="ARBA00022527"/>
    </source>
</evidence>
<protein>
    <recommendedName>
        <fullName evidence="4">non-specific serine/threonine protein kinase</fullName>
        <ecNumber evidence="4">2.7.11.1</ecNumber>
    </recommendedName>
</protein>
<evidence type="ECO:0000256" key="11">
    <source>
        <dbReference type="ARBA" id="ARBA00023211"/>
    </source>
</evidence>
<reference evidence="17" key="1">
    <citation type="journal article" date="2018" name="DNA Res.">
        <title>Multiple hybrid de novo genome assembly of finger millet, an orphan allotetraploid crop.</title>
        <authorList>
            <person name="Hatakeyama M."/>
            <person name="Aluri S."/>
            <person name="Balachadran M.T."/>
            <person name="Sivarajan S.R."/>
            <person name="Patrignani A."/>
            <person name="Gruter S."/>
            <person name="Poveda L."/>
            <person name="Shimizu-Inatsugi R."/>
            <person name="Baeten J."/>
            <person name="Francoijs K.J."/>
            <person name="Nataraja K.N."/>
            <person name="Reddy Y.A.N."/>
            <person name="Phadnis S."/>
            <person name="Ravikumar R.L."/>
            <person name="Schlapbach R."/>
            <person name="Sreeman S.M."/>
            <person name="Shimizu K.K."/>
        </authorList>
    </citation>
    <scope>NUCLEOTIDE SEQUENCE</scope>
</reference>
<dbReference type="InterPro" id="IPR004041">
    <property type="entry name" value="NAF_dom"/>
</dbReference>
<evidence type="ECO:0000256" key="8">
    <source>
        <dbReference type="ARBA" id="ARBA00022741"/>
    </source>
</evidence>
<keyword evidence="5" id="KW-0723">Serine/threonine-protein kinase</keyword>
<dbReference type="SUPFAM" id="SSF56112">
    <property type="entry name" value="Protein kinase-like (PK-like)"/>
    <property type="match status" value="1"/>
</dbReference>
<dbReference type="PANTHER" id="PTHR43895:SF33">
    <property type="entry name" value="PROTEIN KINASE DOMAIN-CONTAINING PROTEIN"/>
    <property type="match status" value="1"/>
</dbReference>
<dbReference type="InterPro" id="IPR011009">
    <property type="entry name" value="Kinase-like_dom_sf"/>
</dbReference>
<dbReference type="InterPro" id="IPR008271">
    <property type="entry name" value="Ser/Thr_kinase_AS"/>
</dbReference>
<keyword evidence="18" id="KW-1185">Reference proteome</keyword>